<dbReference type="PATRIC" id="fig|1618334.3.peg.580"/>
<comment type="caution">
    <text evidence="1">The sequence shown here is derived from an EMBL/GenBank/DDBJ whole genome shotgun (WGS) entry which is preliminary data.</text>
</comment>
<gene>
    <name evidence="1" type="ORF">UT11_C0040G0004</name>
</gene>
<sequence>MDYSDPSSVIPVKTGIQTLSPQKLETKIKDLKILTP</sequence>
<name>A0A0G0LAT0_9BACT</name>
<accession>A0A0G0LAT0</accession>
<dbReference type="AlphaFoldDB" id="A0A0G0LAT0"/>
<reference evidence="1 2" key="1">
    <citation type="journal article" date="2015" name="Nature">
        <title>rRNA introns, odd ribosomes, and small enigmatic genomes across a large radiation of phyla.</title>
        <authorList>
            <person name="Brown C.T."/>
            <person name="Hug L.A."/>
            <person name="Thomas B.C."/>
            <person name="Sharon I."/>
            <person name="Castelle C.J."/>
            <person name="Singh A."/>
            <person name="Wilkins M.J."/>
            <person name="Williams K.H."/>
            <person name="Banfield J.F."/>
        </authorList>
    </citation>
    <scope>NUCLEOTIDE SEQUENCE [LARGE SCALE GENOMIC DNA]</scope>
</reference>
<evidence type="ECO:0000313" key="2">
    <source>
        <dbReference type="Proteomes" id="UP000033934"/>
    </source>
</evidence>
<dbReference type="Proteomes" id="UP000033934">
    <property type="component" value="Unassembled WGS sequence"/>
</dbReference>
<evidence type="ECO:0000313" key="1">
    <source>
        <dbReference type="EMBL" id="KKQ88087.1"/>
    </source>
</evidence>
<dbReference type="EMBL" id="LBVO01000040">
    <property type="protein sequence ID" value="KKQ88087.1"/>
    <property type="molecule type" value="Genomic_DNA"/>
</dbReference>
<organism evidence="1 2">
    <name type="scientific">Berkelbacteria bacterium GW2011_GWA2_38_9</name>
    <dbReference type="NCBI Taxonomy" id="1618334"/>
    <lineage>
        <taxon>Bacteria</taxon>
        <taxon>Candidatus Berkelbacteria</taxon>
    </lineage>
</organism>
<proteinExistence type="predicted"/>
<protein>
    <submittedName>
        <fullName evidence="1">Uncharacterized protein</fullName>
    </submittedName>
</protein>